<sequence length="163" mass="17802">MFFSYRSCIILVIIVLHSATNGCILMSVNHIVTHPSLTLKCRHCPHTQLGGCVTSSSSSSPPSACRDPSIDFFSLYALTNLAPSGGGWGLGRECEKRGEAKMLPALRQTVRTRRATSSSSSSGHLITTTTQTPTTQTMRRFWLPVSRSHSAWRMMITDDGSGR</sequence>
<dbReference type="AlphaFoldDB" id="A0A2M4DI19"/>
<proteinExistence type="predicted"/>
<name>A0A2M4DI19_ANODA</name>
<feature type="region of interest" description="Disordered" evidence="1">
    <location>
        <begin position="112"/>
        <end position="137"/>
    </location>
</feature>
<evidence type="ECO:0000256" key="1">
    <source>
        <dbReference type="SAM" id="MobiDB-lite"/>
    </source>
</evidence>
<feature type="chain" id="PRO_5014895535" evidence="2">
    <location>
        <begin position="23"/>
        <end position="163"/>
    </location>
</feature>
<accession>A0A2M4DI19</accession>
<evidence type="ECO:0000256" key="2">
    <source>
        <dbReference type="SAM" id="SignalP"/>
    </source>
</evidence>
<reference evidence="3" key="1">
    <citation type="submission" date="2018-01" db="EMBL/GenBank/DDBJ databases">
        <title>An insight into the sialome of Amazonian anophelines.</title>
        <authorList>
            <person name="Ribeiro J.M."/>
            <person name="Scarpassa V."/>
            <person name="Calvo E."/>
        </authorList>
    </citation>
    <scope>NUCLEOTIDE SEQUENCE</scope>
</reference>
<feature type="compositionally biased region" description="Low complexity" evidence="1">
    <location>
        <begin position="115"/>
        <end position="137"/>
    </location>
</feature>
<keyword evidence="2" id="KW-0732">Signal</keyword>
<feature type="signal peptide" evidence="2">
    <location>
        <begin position="1"/>
        <end position="22"/>
    </location>
</feature>
<dbReference type="EMBL" id="GGFL01012997">
    <property type="protein sequence ID" value="MBW77175.1"/>
    <property type="molecule type" value="Transcribed_RNA"/>
</dbReference>
<protein>
    <submittedName>
        <fullName evidence="3">Putative secreted protein</fullName>
    </submittedName>
</protein>
<evidence type="ECO:0000313" key="3">
    <source>
        <dbReference type="EMBL" id="MBW77175.1"/>
    </source>
</evidence>
<organism evidence="3">
    <name type="scientific">Anopheles darlingi</name>
    <name type="common">Mosquito</name>
    <dbReference type="NCBI Taxonomy" id="43151"/>
    <lineage>
        <taxon>Eukaryota</taxon>
        <taxon>Metazoa</taxon>
        <taxon>Ecdysozoa</taxon>
        <taxon>Arthropoda</taxon>
        <taxon>Hexapoda</taxon>
        <taxon>Insecta</taxon>
        <taxon>Pterygota</taxon>
        <taxon>Neoptera</taxon>
        <taxon>Endopterygota</taxon>
        <taxon>Diptera</taxon>
        <taxon>Nematocera</taxon>
        <taxon>Culicoidea</taxon>
        <taxon>Culicidae</taxon>
        <taxon>Anophelinae</taxon>
        <taxon>Anopheles</taxon>
    </lineage>
</organism>